<feature type="transmembrane region" description="Helical" evidence="1">
    <location>
        <begin position="206"/>
        <end position="227"/>
    </location>
</feature>
<evidence type="ECO:0000313" key="2">
    <source>
        <dbReference type="EMBL" id="QBF46928.1"/>
    </source>
</evidence>
<evidence type="ECO:0000256" key="1">
    <source>
        <dbReference type="SAM" id="Phobius"/>
    </source>
</evidence>
<name>A0A4V0ZB66_9MICO</name>
<feature type="transmembrane region" description="Helical" evidence="1">
    <location>
        <begin position="165"/>
        <end position="186"/>
    </location>
</feature>
<proteinExistence type="predicted"/>
<dbReference type="RefSeq" id="WP_130630133.1">
    <property type="nucleotide sequence ID" value="NZ_CP036164.1"/>
</dbReference>
<feature type="transmembrane region" description="Helical" evidence="1">
    <location>
        <begin position="98"/>
        <end position="125"/>
    </location>
</feature>
<keyword evidence="1" id="KW-0472">Membrane</keyword>
<dbReference type="EMBL" id="CP036164">
    <property type="protein sequence ID" value="QBF46928.1"/>
    <property type="molecule type" value="Genomic_DNA"/>
</dbReference>
<dbReference type="STRING" id="1216970.GCA_001570985_00933"/>
<accession>A0A4V0ZB66</accession>
<protein>
    <submittedName>
        <fullName evidence="2">ABC transporter permease</fullName>
    </submittedName>
</protein>
<evidence type="ECO:0000313" key="3">
    <source>
        <dbReference type="Proteomes" id="UP000290408"/>
    </source>
</evidence>
<keyword evidence="3" id="KW-1185">Reference proteome</keyword>
<dbReference type="KEGG" id="jli:EXU32_12105"/>
<sequence length="237" mass="24522">MSPAIIRLAVRSLLGRARVLVLAAMALALVGLAVAIRLAPTGALDPAGAPLDLVRTFGIGIVVPVVTLIGTTTLITSEIDDGSIIYLLSKPLPRWVIVASKMLVILGSSLVFAVVPMALAALLMVGTDGGLWWSALLGGTTSAVAYTGAFTLLAIMVKRSVTGCLLYWLVWEALLTTVLRPAQYLSARAYGGSVTHAAMGLEAHPAAWFAVVAAVVVLVAGAALAGWRLARVTISEV</sequence>
<feature type="transmembrane region" description="Helical" evidence="1">
    <location>
        <begin position="131"/>
        <end position="153"/>
    </location>
</feature>
<keyword evidence="1" id="KW-0812">Transmembrane</keyword>
<feature type="transmembrane region" description="Helical" evidence="1">
    <location>
        <begin position="59"/>
        <end position="77"/>
    </location>
</feature>
<dbReference type="Pfam" id="PF12730">
    <property type="entry name" value="ABC2_membrane_4"/>
    <property type="match status" value="1"/>
</dbReference>
<dbReference type="AlphaFoldDB" id="A0A4V0ZB66"/>
<reference evidence="2 3" key="1">
    <citation type="submission" date="2019-02" db="EMBL/GenBank/DDBJ databases">
        <title>Genomic data mining of an Antarctic deep-sea actinobacterium, Janibacterlimosus P3-3-X1.</title>
        <authorList>
            <person name="Liao L."/>
            <person name="Chen B."/>
        </authorList>
    </citation>
    <scope>NUCLEOTIDE SEQUENCE [LARGE SCALE GENOMIC DNA]</scope>
    <source>
        <strain evidence="2 3">P3-3-X1</strain>
    </source>
</reference>
<dbReference type="Proteomes" id="UP000290408">
    <property type="component" value="Chromosome"/>
</dbReference>
<organism evidence="2 3">
    <name type="scientific">Janibacter limosus</name>
    <dbReference type="NCBI Taxonomy" id="53458"/>
    <lineage>
        <taxon>Bacteria</taxon>
        <taxon>Bacillati</taxon>
        <taxon>Actinomycetota</taxon>
        <taxon>Actinomycetes</taxon>
        <taxon>Micrococcales</taxon>
        <taxon>Intrasporangiaceae</taxon>
        <taxon>Janibacter</taxon>
    </lineage>
</organism>
<dbReference type="OrthoDB" id="5146799at2"/>
<keyword evidence="1" id="KW-1133">Transmembrane helix</keyword>
<gene>
    <name evidence="2" type="ORF">EXU32_12105</name>
</gene>